<dbReference type="InterPro" id="IPR033883">
    <property type="entry name" value="C2_III"/>
</dbReference>
<comment type="similarity">
    <text evidence="1">Belongs to the peptidase C2 family.</text>
</comment>
<evidence type="ECO:0000256" key="5">
    <source>
        <dbReference type="ARBA" id="ARBA00022807"/>
    </source>
</evidence>
<keyword evidence="5 8" id="KW-0788">Thiol protease</keyword>
<feature type="domain" description="EF-hand" evidence="11">
    <location>
        <begin position="703"/>
        <end position="738"/>
    </location>
</feature>
<feature type="region of interest" description="Disordered" evidence="9">
    <location>
        <begin position="1"/>
        <end position="57"/>
    </location>
</feature>
<dbReference type="InterPro" id="IPR018247">
    <property type="entry name" value="EF_Hand_1_Ca_BS"/>
</dbReference>
<feature type="compositionally biased region" description="Basic and acidic residues" evidence="9">
    <location>
        <begin position="29"/>
        <end position="42"/>
    </location>
</feature>
<dbReference type="Pfam" id="PF00648">
    <property type="entry name" value="Peptidase_C2"/>
    <property type="match status" value="1"/>
</dbReference>
<evidence type="ECO:0000256" key="4">
    <source>
        <dbReference type="ARBA" id="ARBA00022801"/>
    </source>
</evidence>
<dbReference type="FunFam" id="3.90.70.10:FF:000001">
    <property type="entry name" value="Calpain-1 catalytic subunit"/>
    <property type="match status" value="1"/>
</dbReference>
<dbReference type="Gene3D" id="2.60.120.380">
    <property type="match status" value="1"/>
</dbReference>
<evidence type="ECO:0000259" key="11">
    <source>
        <dbReference type="PROSITE" id="PS50222"/>
    </source>
</evidence>
<dbReference type="PROSITE" id="PS50222">
    <property type="entry name" value="EF_HAND_2"/>
    <property type="match status" value="1"/>
</dbReference>
<dbReference type="PANTHER" id="PTHR10183">
    <property type="entry name" value="CALPAIN"/>
    <property type="match status" value="1"/>
</dbReference>
<dbReference type="PRINTS" id="PR00704">
    <property type="entry name" value="CALPAIN"/>
</dbReference>
<accession>A0A8J7NV78</accession>
<protein>
    <submittedName>
        <fullName evidence="12">CAN9 protein</fullName>
    </submittedName>
</protein>
<dbReference type="InterPro" id="IPR022682">
    <property type="entry name" value="Calpain_domain_III"/>
</dbReference>
<dbReference type="PROSITE" id="PS00018">
    <property type="entry name" value="EF_HAND_1"/>
    <property type="match status" value="1"/>
</dbReference>
<reference evidence="12" key="1">
    <citation type="journal article" date="2021" name="Cell">
        <title>Tracing the genetic footprints of vertebrate landing in non-teleost ray-finned fishes.</title>
        <authorList>
            <person name="Bi X."/>
            <person name="Wang K."/>
            <person name="Yang L."/>
            <person name="Pan H."/>
            <person name="Jiang H."/>
            <person name="Wei Q."/>
            <person name="Fang M."/>
            <person name="Yu H."/>
            <person name="Zhu C."/>
            <person name="Cai Y."/>
            <person name="He Y."/>
            <person name="Gan X."/>
            <person name="Zeng H."/>
            <person name="Yu D."/>
            <person name="Zhu Y."/>
            <person name="Jiang H."/>
            <person name="Qiu Q."/>
            <person name="Yang H."/>
            <person name="Zhang Y.E."/>
            <person name="Wang W."/>
            <person name="Zhu M."/>
            <person name="He S."/>
            <person name="Zhang G."/>
        </authorList>
    </citation>
    <scope>NUCLEOTIDE SEQUENCE</scope>
    <source>
        <strain evidence="12">Allg_001</strain>
    </source>
</reference>
<evidence type="ECO:0000256" key="3">
    <source>
        <dbReference type="ARBA" id="ARBA00022723"/>
    </source>
</evidence>
<dbReference type="InterPro" id="IPR002048">
    <property type="entry name" value="EF_hand_dom"/>
</dbReference>
<dbReference type="Proteomes" id="UP000736164">
    <property type="component" value="Unassembled WGS sequence"/>
</dbReference>
<feature type="domain" description="Calpain catalytic" evidence="10">
    <location>
        <begin position="163"/>
        <end position="451"/>
    </location>
</feature>
<evidence type="ECO:0000259" key="10">
    <source>
        <dbReference type="PROSITE" id="PS50203"/>
    </source>
</evidence>
<evidence type="ECO:0000256" key="7">
    <source>
        <dbReference type="PIRSR" id="PIRSR622684-1"/>
    </source>
</evidence>
<dbReference type="EMBL" id="JAAWVO010039847">
    <property type="protein sequence ID" value="MBN3318420.1"/>
    <property type="molecule type" value="Genomic_DNA"/>
</dbReference>
<dbReference type="GO" id="GO:0005509">
    <property type="term" value="F:calcium ion binding"/>
    <property type="evidence" value="ECO:0007669"/>
    <property type="project" value="InterPro"/>
</dbReference>
<keyword evidence="13" id="KW-1185">Reference proteome</keyword>
<keyword evidence="6" id="KW-0106">Calcium</keyword>
<dbReference type="SUPFAM" id="SSF54001">
    <property type="entry name" value="Cysteine proteinases"/>
    <property type="match status" value="1"/>
</dbReference>
<organism evidence="12 13">
    <name type="scientific">Atractosteus spatula</name>
    <name type="common">Alligator gar</name>
    <name type="synonym">Lepisosteus spatula</name>
    <dbReference type="NCBI Taxonomy" id="7917"/>
    <lineage>
        <taxon>Eukaryota</taxon>
        <taxon>Metazoa</taxon>
        <taxon>Chordata</taxon>
        <taxon>Craniata</taxon>
        <taxon>Vertebrata</taxon>
        <taxon>Euteleostomi</taxon>
        <taxon>Actinopterygii</taxon>
        <taxon>Neopterygii</taxon>
        <taxon>Holostei</taxon>
        <taxon>Semionotiformes</taxon>
        <taxon>Lepisosteidae</taxon>
        <taxon>Atractosteus</taxon>
    </lineage>
</organism>
<dbReference type="GO" id="GO:0005737">
    <property type="term" value="C:cytoplasm"/>
    <property type="evidence" value="ECO:0007669"/>
    <property type="project" value="TreeGrafter"/>
</dbReference>
<feature type="active site" evidence="7 8">
    <location>
        <position position="213"/>
    </location>
</feature>
<evidence type="ECO:0000256" key="2">
    <source>
        <dbReference type="ARBA" id="ARBA00022670"/>
    </source>
</evidence>
<dbReference type="Pfam" id="PF01067">
    <property type="entry name" value="Calpain_III"/>
    <property type="match status" value="1"/>
</dbReference>
<feature type="non-terminal residue" evidence="12">
    <location>
        <position position="1"/>
    </location>
</feature>
<evidence type="ECO:0000256" key="1">
    <source>
        <dbReference type="ARBA" id="ARBA00007623"/>
    </source>
</evidence>
<evidence type="ECO:0000256" key="6">
    <source>
        <dbReference type="ARBA" id="ARBA00022837"/>
    </source>
</evidence>
<evidence type="ECO:0000313" key="12">
    <source>
        <dbReference type="EMBL" id="MBN3318420.1"/>
    </source>
</evidence>
<dbReference type="AlphaFoldDB" id="A0A8J7NV78"/>
<dbReference type="InterPro" id="IPR022684">
    <property type="entry name" value="Calpain_cysteine_protease"/>
</dbReference>
<keyword evidence="2 8" id="KW-0645">Protease</keyword>
<gene>
    <name evidence="12" type="primary">Capn9_2</name>
    <name evidence="12" type="ORF">GTO95_0005381</name>
</gene>
<evidence type="ECO:0000256" key="9">
    <source>
        <dbReference type="SAM" id="MobiDB-lite"/>
    </source>
</evidence>
<dbReference type="SUPFAM" id="SSF47473">
    <property type="entry name" value="EF-hand"/>
    <property type="match status" value="1"/>
</dbReference>
<dbReference type="SMART" id="SM00230">
    <property type="entry name" value="CysPc"/>
    <property type="match status" value="1"/>
</dbReference>
<feature type="non-terminal residue" evidence="12">
    <location>
        <position position="784"/>
    </location>
</feature>
<dbReference type="InterPro" id="IPR038765">
    <property type="entry name" value="Papain-like_cys_pep_sf"/>
</dbReference>
<feature type="compositionally biased region" description="Basic and acidic residues" evidence="9">
    <location>
        <begin position="1"/>
        <end position="17"/>
    </location>
</feature>
<dbReference type="GO" id="GO:0004198">
    <property type="term" value="F:calcium-dependent cysteine-type endopeptidase activity"/>
    <property type="evidence" value="ECO:0007669"/>
    <property type="project" value="InterPro"/>
</dbReference>
<dbReference type="Gene3D" id="1.10.238.10">
    <property type="entry name" value="EF-hand"/>
    <property type="match status" value="1"/>
</dbReference>
<keyword evidence="3" id="KW-0479">Metal-binding</keyword>
<dbReference type="FunFam" id="2.60.120.380:FF:000011">
    <property type="entry name" value="Calpain 12"/>
    <property type="match status" value="1"/>
</dbReference>
<feature type="active site" evidence="7 8">
    <location>
        <position position="391"/>
    </location>
</feature>
<dbReference type="SMART" id="SM00720">
    <property type="entry name" value="calpain_III"/>
    <property type="match status" value="1"/>
</dbReference>
<dbReference type="CDD" id="cd00214">
    <property type="entry name" value="Calpain_III"/>
    <property type="match status" value="1"/>
</dbReference>
<dbReference type="GO" id="GO:0006508">
    <property type="term" value="P:proteolysis"/>
    <property type="evidence" value="ECO:0007669"/>
    <property type="project" value="UniProtKB-KW"/>
</dbReference>
<evidence type="ECO:0000313" key="13">
    <source>
        <dbReference type="Proteomes" id="UP000736164"/>
    </source>
</evidence>
<comment type="caution">
    <text evidence="12">The sequence shown here is derived from an EMBL/GenBank/DDBJ whole genome shotgun (WGS) entry which is preliminary data.</text>
</comment>
<dbReference type="InterPro" id="IPR001300">
    <property type="entry name" value="Peptidase_C2_calpain_cat"/>
</dbReference>
<dbReference type="InterPro" id="IPR011992">
    <property type="entry name" value="EF-hand-dom_pair"/>
</dbReference>
<evidence type="ECO:0000256" key="8">
    <source>
        <dbReference type="PROSITE-ProRule" id="PRU00239"/>
    </source>
</evidence>
<sequence length="784" mass="87732">MGSSEDKQGALRIRQMEEYQQQRCPRGTASEKHLELVADRDSNGGQPSEGRSPLRRLHRRGCIVHPIPIHLDLPLKPRFPDSFTAGGDPLLPALQGSSGWVTPGSGRREGSLHQPNEFQGGCGATDMERDVARAQRSSITQPPTAHRAEENPTAVRKFSQTGSEVALFVDKSFPVHYNPKLVWKRPKDICVSPKFIVDGATRTDVCQGALSDCWFLSAVASLSQHRALLERVVPEGQGFDLEYTGCFRFRFWQYGEWKEVEVDDFLPTEGGQLVYLHSAERDEFWSALLEKAYAKLKGGYQALQLGFPHEALVDMTGGVTEIFTIPLLTPDLAGFLRPLLEKGALINCVNTQGEMEKKNEQGILFKHAYSVTGLEKVRCYRGEADLVRVRNPWGHTEWTGPWSDNSWLEWAKVSAEEQARVQRVQQIDGEFWMEVSDFQRNFDMMEVCHLSDSTLSGPGAVSQPWECATHHGSWVPGISAGGPPSVAGRYWLNPQFRMTLLEEDDDPSDPALTCSFLVALMQKHQRQKRVSLNIGLHIYQVSTNKMYLPSWDLARAQPLIGTSQYSNQREVVIRSALAPGHYIIIPSTSMANQEGEFVLRVYTEKGNKAVRCAVSSPSQFPTPAVSVLPSQDAAQELFKKHAAAGGRCGAVELQGLLKEVIVTGALAGSREGFCLERCKSFVALMDTRGLGRLELEEFEALWEKFRKWTDIFVHFDKNRSQSLDYPEIIPALQAAGLQVDDFVLQLIGLRYTDPDLTISYPGFLHLLLKLDIMIGETLTKRMRE</sequence>
<dbReference type="PANTHER" id="PTHR10183:SF434">
    <property type="entry name" value="CALPAIN-3"/>
    <property type="match status" value="1"/>
</dbReference>
<dbReference type="InterPro" id="IPR036213">
    <property type="entry name" value="Calpain_III_sf"/>
</dbReference>
<feature type="active site" evidence="7 8">
    <location>
        <position position="367"/>
    </location>
</feature>
<dbReference type="InterPro" id="IPR022683">
    <property type="entry name" value="Calpain_III"/>
</dbReference>
<dbReference type="CDD" id="cd00044">
    <property type="entry name" value="CysPc"/>
    <property type="match status" value="1"/>
</dbReference>
<dbReference type="SUPFAM" id="SSF49758">
    <property type="entry name" value="Calpain large subunit, middle domain (domain III)"/>
    <property type="match status" value="1"/>
</dbReference>
<dbReference type="CDD" id="cd16195">
    <property type="entry name" value="EFh_PEF_CAPN13_14"/>
    <property type="match status" value="1"/>
</dbReference>
<dbReference type="Gene3D" id="3.90.70.10">
    <property type="entry name" value="Cysteine proteinases"/>
    <property type="match status" value="1"/>
</dbReference>
<dbReference type="PROSITE" id="PS50203">
    <property type="entry name" value="CALPAIN_CAT"/>
    <property type="match status" value="1"/>
</dbReference>
<keyword evidence="4 8" id="KW-0378">Hydrolase</keyword>
<proteinExistence type="inferred from homology"/>
<name>A0A8J7NV78_ATRSP</name>